<dbReference type="EMBL" id="HBED01012191">
    <property type="protein sequence ID" value="CAD8302728.1"/>
    <property type="molecule type" value="Transcribed_RNA"/>
</dbReference>
<protein>
    <submittedName>
        <fullName evidence="1">Uncharacterized protein</fullName>
    </submittedName>
</protein>
<sequence length="188" mass="20387">MPSIALGALGPPTLSKILFEAHILKLHFGEGPSLQKLADCDPANVSHQLSAQLSSASKWKHTDELGSPPSLPSIVSVASTIGVPVLLEDNWMVRGPNITEPEPTGHDSRIAIDRQEDIDLYAERGWVDLRSQNLLVWKKRAQRILAEIPTSAEDTTSLTGLHYGGKSNELDPAALATWIIAGELHGHR</sequence>
<proteinExistence type="predicted"/>
<organism evidence="1">
    <name type="scientific">Pseudictyota dubia</name>
    <dbReference type="NCBI Taxonomy" id="2749911"/>
    <lineage>
        <taxon>Eukaryota</taxon>
        <taxon>Sar</taxon>
        <taxon>Stramenopiles</taxon>
        <taxon>Ochrophyta</taxon>
        <taxon>Bacillariophyta</taxon>
        <taxon>Mediophyceae</taxon>
        <taxon>Biddulphiophycidae</taxon>
        <taxon>Eupodiscales</taxon>
        <taxon>Odontellaceae</taxon>
        <taxon>Pseudictyota</taxon>
    </lineage>
</organism>
<reference evidence="1" key="1">
    <citation type="submission" date="2021-01" db="EMBL/GenBank/DDBJ databases">
        <authorList>
            <person name="Corre E."/>
            <person name="Pelletier E."/>
            <person name="Niang G."/>
            <person name="Scheremetjew M."/>
            <person name="Finn R."/>
            <person name="Kale V."/>
            <person name="Holt S."/>
            <person name="Cochrane G."/>
            <person name="Meng A."/>
            <person name="Brown T."/>
            <person name="Cohen L."/>
        </authorList>
    </citation>
    <scope>NUCLEOTIDE SEQUENCE</scope>
    <source>
        <strain evidence="1">CCMP147</strain>
    </source>
</reference>
<gene>
    <name evidence="1" type="ORF">TDUB1175_LOCUS6073</name>
</gene>
<dbReference type="AlphaFoldDB" id="A0A7R9VQK5"/>
<accession>A0A7R9VQK5</accession>
<evidence type="ECO:0000313" key="1">
    <source>
        <dbReference type="EMBL" id="CAD8302728.1"/>
    </source>
</evidence>
<name>A0A7R9VQK5_9STRA</name>
<feature type="non-terminal residue" evidence="1">
    <location>
        <position position="188"/>
    </location>
</feature>